<feature type="signal peptide" evidence="1">
    <location>
        <begin position="1"/>
        <end position="24"/>
    </location>
</feature>
<dbReference type="RefSeq" id="WP_157807195.1">
    <property type="nucleotide sequence ID" value="NZ_PGFA01000001.1"/>
</dbReference>
<dbReference type="OrthoDB" id="610388at2"/>
<gene>
    <name evidence="3" type="ORF">CLV45_0075</name>
</gene>
<dbReference type="Pfam" id="PF14870">
    <property type="entry name" value="PSII_BNR"/>
    <property type="match status" value="1"/>
</dbReference>
<keyword evidence="4" id="KW-1185">Reference proteome</keyword>
<name>A0A2M9BL66_9BACT</name>
<feature type="domain" description="Photosynthesis system II assembly factor Ycf48/Hcf136-like" evidence="2">
    <location>
        <begin position="180"/>
        <end position="237"/>
    </location>
</feature>
<dbReference type="SUPFAM" id="SSF110296">
    <property type="entry name" value="Oligoxyloglucan reducing end-specific cellobiohydrolase"/>
    <property type="match status" value="1"/>
</dbReference>
<protein>
    <submittedName>
        <fullName evidence="3">Putative secreted protein (Por secretion system target)</fullName>
    </submittedName>
</protein>
<dbReference type="Gene3D" id="2.130.10.10">
    <property type="entry name" value="YVTN repeat-like/Quinoprotein amine dehydrogenase"/>
    <property type="match status" value="2"/>
</dbReference>
<reference evidence="3 4" key="1">
    <citation type="submission" date="2017-11" db="EMBL/GenBank/DDBJ databases">
        <title>Genomic Encyclopedia of Archaeal and Bacterial Type Strains, Phase II (KMG-II): From Individual Species to Whole Genera.</title>
        <authorList>
            <person name="Goeker M."/>
        </authorList>
    </citation>
    <scope>NUCLEOTIDE SEQUENCE [LARGE SCALE GENOMIC DNA]</scope>
    <source>
        <strain evidence="3 4">DSM 11115</strain>
    </source>
</reference>
<keyword evidence="1" id="KW-0732">Signal</keyword>
<evidence type="ECO:0000259" key="2">
    <source>
        <dbReference type="Pfam" id="PF14870"/>
    </source>
</evidence>
<dbReference type="InterPro" id="IPR015943">
    <property type="entry name" value="WD40/YVTN_repeat-like_dom_sf"/>
</dbReference>
<dbReference type="EMBL" id="PGFA01000001">
    <property type="protein sequence ID" value="PJJ58665.1"/>
    <property type="molecule type" value="Genomic_DNA"/>
</dbReference>
<dbReference type="InterPro" id="IPR028203">
    <property type="entry name" value="PSII_CF48-like_dom"/>
</dbReference>
<feature type="chain" id="PRO_5014857580" evidence="1">
    <location>
        <begin position="25"/>
        <end position="450"/>
    </location>
</feature>
<evidence type="ECO:0000256" key="1">
    <source>
        <dbReference type="SAM" id="SignalP"/>
    </source>
</evidence>
<sequence>MQHLFSRLTMLALLGLAATPAARAQAPWAPAPVLPWDAYYGATGGSTVETLQLAGPALWATSTFSGSLGVVQSTVHTSTDQGQTWQTKVLASYNGPAGTVLEDCWTLDGQTAWAVVSTRSGGVRDGMQLFKSTTGLAGKSFEQVTNPVAGTRLKAVRSFSATRAVALTYPDEATPTTWPFLLTTDGGQTWAPVAQPLPRLPNDQLGSITVLGSHLWVTTRSGQVLHTPDQGQTWQSSTTGLQLELQGTAFHDALHGLAYSSNQLLRTTDGGQTWTPVPYAKPQLLTTLVAVPGAPRHYLSAGASYQSTANAQDGTSLSTDDGATWTTIDAKAHSLLAAGSPTQAWASQFENGVRSNPALVKYAGVALPTQRATAAEVTLYPNPTTNTVTLPAAGRYQRATVVDALGRSRQVVALTAAPLGLALAPFGAGLYTIVLEGAQVRQSTAVVVLP</sequence>
<dbReference type="AlphaFoldDB" id="A0A2M9BL66"/>
<proteinExistence type="predicted"/>
<evidence type="ECO:0000313" key="4">
    <source>
        <dbReference type="Proteomes" id="UP000228535"/>
    </source>
</evidence>
<evidence type="ECO:0000313" key="3">
    <source>
        <dbReference type="EMBL" id="PJJ58665.1"/>
    </source>
</evidence>
<accession>A0A2M9BL66</accession>
<comment type="caution">
    <text evidence="3">The sequence shown here is derived from an EMBL/GenBank/DDBJ whole genome shotgun (WGS) entry which is preliminary data.</text>
</comment>
<dbReference type="Proteomes" id="UP000228535">
    <property type="component" value="Unassembled WGS sequence"/>
</dbReference>
<organism evidence="3 4">
    <name type="scientific">Hymenobacter chitinivorans DSM 11115</name>
    <dbReference type="NCBI Taxonomy" id="1121954"/>
    <lineage>
        <taxon>Bacteria</taxon>
        <taxon>Pseudomonadati</taxon>
        <taxon>Bacteroidota</taxon>
        <taxon>Cytophagia</taxon>
        <taxon>Cytophagales</taxon>
        <taxon>Hymenobacteraceae</taxon>
        <taxon>Hymenobacter</taxon>
    </lineage>
</organism>